<keyword evidence="2" id="KW-1185">Reference proteome</keyword>
<reference evidence="1" key="1">
    <citation type="submission" date="2022-04" db="EMBL/GenBank/DDBJ databases">
        <title>Paenibacillus mangrovi sp. nov., a novel endophytic bacterium isolated from bark of Kandelia candel.</title>
        <authorList>
            <person name="Tuo L."/>
        </authorList>
    </citation>
    <scope>NUCLEOTIDE SEQUENCE</scope>
    <source>
        <strain evidence="1">KQZ6P-2</strain>
    </source>
</reference>
<evidence type="ECO:0000313" key="1">
    <source>
        <dbReference type="EMBL" id="MCJ8015246.1"/>
    </source>
</evidence>
<protein>
    <submittedName>
        <fullName evidence="1">Uncharacterized protein</fullName>
    </submittedName>
</protein>
<sequence length="119" mass="13838">MRKLWLNKVQAQASGKPCLIPYQVEIDGEWVWDGRWTKLAPTADILLPYTRCKEIGCPVQNRESPDAYVYNAAEKSQFRYVPFWARFSEDIDHSKITDEEGRILGFRRGDGVRNLKNMS</sequence>
<gene>
    <name evidence="1" type="ORF">MUG84_26615</name>
</gene>
<organism evidence="1 2">
    <name type="scientific">Paenibacillus mangrovi</name>
    <dbReference type="NCBI Taxonomy" id="2931978"/>
    <lineage>
        <taxon>Bacteria</taxon>
        <taxon>Bacillati</taxon>
        <taxon>Bacillota</taxon>
        <taxon>Bacilli</taxon>
        <taxon>Bacillales</taxon>
        <taxon>Paenibacillaceae</taxon>
        <taxon>Paenibacillus</taxon>
    </lineage>
</organism>
<dbReference type="Proteomes" id="UP001139347">
    <property type="component" value="Unassembled WGS sequence"/>
</dbReference>
<evidence type="ECO:0000313" key="2">
    <source>
        <dbReference type="Proteomes" id="UP001139347"/>
    </source>
</evidence>
<dbReference type="AlphaFoldDB" id="A0A9X1WVC8"/>
<name>A0A9X1WVC8_9BACL</name>
<accession>A0A9X1WVC8</accession>
<comment type="caution">
    <text evidence="1">The sequence shown here is derived from an EMBL/GenBank/DDBJ whole genome shotgun (WGS) entry which is preliminary data.</text>
</comment>
<dbReference type="EMBL" id="JALIRP010000021">
    <property type="protein sequence ID" value="MCJ8015246.1"/>
    <property type="molecule type" value="Genomic_DNA"/>
</dbReference>
<dbReference type="RefSeq" id="WP_244731196.1">
    <property type="nucleotide sequence ID" value="NZ_JALIRP010000021.1"/>
</dbReference>
<proteinExistence type="predicted"/>